<dbReference type="SUPFAM" id="SSF52540">
    <property type="entry name" value="P-loop containing nucleoside triphosphate hydrolases"/>
    <property type="match status" value="1"/>
</dbReference>
<name>A0A9Q9P686_9MICO</name>
<protein>
    <submittedName>
        <fullName evidence="6">ATP-binding cassette domain-containing protein</fullName>
    </submittedName>
</protein>
<dbReference type="PROSITE" id="PS50893">
    <property type="entry name" value="ABC_TRANSPORTER_2"/>
    <property type="match status" value="1"/>
</dbReference>
<evidence type="ECO:0000256" key="1">
    <source>
        <dbReference type="ARBA" id="ARBA00005417"/>
    </source>
</evidence>
<dbReference type="GO" id="GO:0005524">
    <property type="term" value="F:ATP binding"/>
    <property type="evidence" value="ECO:0007669"/>
    <property type="project" value="UniProtKB-KW"/>
</dbReference>
<sequence>MGIQIDELTFGYRRDHTVLSGLSTVFPTGASVLLGPNGAGKSTLLGLVADTLRPRAGTISIEGLGEPGTRGDRRRYRRGVAWLPQRSGSFPGLTTREHVAYCGWLKGLSRADAWDRSTAALTAVDLATRADARATSLSGGQIRRLGVAGALVSGAQSILLDEPTAGLDPAQRARFARVIQNLPTEVSVVVSTHQTEDVAATYDHVTVLVEGRVPFAGSVASFTEPFADLSPAEAVTASYARFTREDD</sequence>
<evidence type="ECO:0000256" key="4">
    <source>
        <dbReference type="ARBA" id="ARBA00022840"/>
    </source>
</evidence>
<dbReference type="Pfam" id="PF00005">
    <property type="entry name" value="ABC_tran"/>
    <property type="match status" value="1"/>
</dbReference>
<dbReference type="KEGG" id="cpoi:OE229_09350"/>
<dbReference type="AlphaFoldDB" id="A0A9Q9P686"/>
<dbReference type="Proteomes" id="UP001062223">
    <property type="component" value="Chromosome"/>
</dbReference>
<reference evidence="6" key="1">
    <citation type="submission" date="2022-09" db="EMBL/GenBank/DDBJ databases">
        <title>Taxonomy of Curtobacterium flaccumfaciens.</title>
        <authorList>
            <person name="Osdaghi E."/>
            <person name="Taghavi S.M."/>
            <person name="Hamidizade M."/>
            <person name="Abachi H."/>
            <person name="Fazliarab A."/>
            <person name="Baeyen S."/>
            <person name="Portier P."/>
            <person name="Van Vaerenbergh J."/>
            <person name="Jacques M.-A."/>
        </authorList>
    </citation>
    <scope>NUCLEOTIDE SEQUENCE</scope>
    <source>
        <strain evidence="6">AGQB46</strain>
    </source>
</reference>
<dbReference type="InterPro" id="IPR027417">
    <property type="entry name" value="P-loop_NTPase"/>
</dbReference>
<dbReference type="PANTHER" id="PTHR43335:SF2">
    <property type="entry name" value="ABC TRANSPORTER, ATP-BINDING PROTEIN"/>
    <property type="match status" value="1"/>
</dbReference>
<evidence type="ECO:0000256" key="2">
    <source>
        <dbReference type="ARBA" id="ARBA00022448"/>
    </source>
</evidence>
<accession>A0A9Q9P686</accession>
<dbReference type="SMART" id="SM00382">
    <property type="entry name" value="AAA"/>
    <property type="match status" value="1"/>
</dbReference>
<keyword evidence="4 6" id="KW-0067">ATP-binding</keyword>
<dbReference type="RefSeq" id="WP_262137611.1">
    <property type="nucleotide sequence ID" value="NZ_CP106879.1"/>
</dbReference>
<evidence type="ECO:0000259" key="5">
    <source>
        <dbReference type="PROSITE" id="PS50893"/>
    </source>
</evidence>
<dbReference type="InterPro" id="IPR003439">
    <property type="entry name" value="ABC_transporter-like_ATP-bd"/>
</dbReference>
<dbReference type="PANTHER" id="PTHR43335">
    <property type="entry name" value="ABC TRANSPORTER, ATP-BINDING PROTEIN"/>
    <property type="match status" value="1"/>
</dbReference>
<dbReference type="InterPro" id="IPR017871">
    <property type="entry name" value="ABC_transporter-like_CS"/>
</dbReference>
<organism evidence="6 7">
    <name type="scientific">Curtobacterium poinsettiae</name>
    <dbReference type="NCBI Taxonomy" id="159612"/>
    <lineage>
        <taxon>Bacteria</taxon>
        <taxon>Bacillati</taxon>
        <taxon>Actinomycetota</taxon>
        <taxon>Actinomycetes</taxon>
        <taxon>Micrococcales</taxon>
        <taxon>Microbacteriaceae</taxon>
        <taxon>Curtobacterium</taxon>
    </lineage>
</organism>
<dbReference type="PROSITE" id="PS00211">
    <property type="entry name" value="ABC_TRANSPORTER_1"/>
    <property type="match status" value="1"/>
</dbReference>
<evidence type="ECO:0000313" key="7">
    <source>
        <dbReference type="Proteomes" id="UP001062223"/>
    </source>
</evidence>
<keyword evidence="2" id="KW-0813">Transport</keyword>
<gene>
    <name evidence="6" type="ORF">OE229_09350</name>
</gene>
<comment type="similarity">
    <text evidence="1">Belongs to the ABC transporter superfamily.</text>
</comment>
<dbReference type="EMBL" id="CP106879">
    <property type="protein sequence ID" value="UYC79361.1"/>
    <property type="molecule type" value="Genomic_DNA"/>
</dbReference>
<keyword evidence="3" id="KW-0547">Nucleotide-binding</keyword>
<evidence type="ECO:0000313" key="6">
    <source>
        <dbReference type="EMBL" id="UYC79361.1"/>
    </source>
</evidence>
<evidence type="ECO:0000256" key="3">
    <source>
        <dbReference type="ARBA" id="ARBA00022741"/>
    </source>
</evidence>
<dbReference type="GO" id="GO:0016887">
    <property type="term" value="F:ATP hydrolysis activity"/>
    <property type="evidence" value="ECO:0007669"/>
    <property type="project" value="InterPro"/>
</dbReference>
<dbReference type="Gene3D" id="3.40.50.300">
    <property type="entry name" value="P-loop containing nucleotide triphosphate hydrolases"/>
    <property type="match status" value="1"/>
</dbReference>
<feature type="domain" description="ABC transporter" evidence="5">
    <location>
        <begin position="3"/>
        <end position="235"/>
    </location>
</feature>
<proteinExistence type="inferred from homology"/>
<dbReference type="InterPro" id="IPR003593">
    <property type="entry name" value="AAA+_ATPase"/>
</dbReference>